<evidence type="ECO:0000313" key="4">
    <source>
        <dbReference type="EMBL" id="RSM70014.1"/>
    </source>
</evidence>
<dbReference type="InterPro" id="IPR050832">
    <property type="entry name" value="Bact_Acetyltransf"/>
</dbReference>
<keyword evidence="1 4" id="KW-0808">Transferase</keyword>
<comment type="caution">
    <text evidence="4">The sequence shown here is derived from an EMBL/GenBank/DDBJ whole genome shotgun (WGS) entry which is preliminary data.</text>
</comment>
<dbReference type="Pfam" id="PF00583">
    <property type="entry name" value="Acetyltransf_1"/>
    <property type="match status" value="1"/>
</dbReference>
<dbReference type="PANTHER" id="PTHR43877:SF2">
    <property type="entry name" value="AMINOALKYLPHOSPHONATE N-ACETYLTRANSFERASE-RELATED"/>
    <property type="match status" value="1"/>
</dbReference>
<dbReference type="InterPro" id="IPR000182">
    <property type="entry name" value="GNAT_dom"/>
</dbReference>
<evidence type="ECO:0000313" key="5">
    <source>
        <dbReference type="Proteomes" id="UP000287547"/>
    </source>
</evidence>
<feature type="domain" description="N-acetyltransferase" evidence="3">
    <location>
        <begin position="1"/>
        <end position="159"/>
    </location>
</feature>
<organism evidence="4 5">
    <name type="scientific">Kibdelosporangium aridum</name>
    <dbReference type="NCBI Taxonomy" id="2030"/>
    <lineage>
        <taxon>Bacteria</taxon>
        <taxon>Bacillati</taxon>
        <taxon>Actinomycetota</taxon>
        <taxon>Actinomycetes</taxon>
        <taxon>Pseudonocardiales</taxon>
        <taxon>Pseudonocardiaceae</taxon>
        <taxon>Kibdelosporangium</taxon>
    </lineage>
</organism>
<accession>A0A428YP80</accession>
<evidence type="ECO:0000256" key="2">
    <source>
        <dbReference type="ARBA" id="ARBA00023315"/>
    </source>
</evidence>
<dbReference type="Proteomes" id="UP000287547">
    <property type="component" value="Unassembled WGS sequence"/>
</dbReference>
<dbReference type="GO" id="GO:0016747">
    <property type="term" value="F:acyltransferase activity, transferring groups other than amino-acyl groups"/>
    <property type="evidence" value="ECO:0007669"/>
    <property type="project" value="InterPro"/>
</dbReference>
<keyword evidence="2" id="KW-0012">Acyltransferase</keyword>
<dbReference type="EMBL" id="QHKI01000068">
    <property type="protein sequence ID" value="RSM70014.1"/>
    <property type="molecule type" value="Genomic_DNA"/>
</dbReference>
<dbReference type="SUPFAM" id="SSF55729">
    <property type="entry name" value="Acyl-CoA N-acyltransferases (Nat)"/>
    <property type="match status" value="1"/>
</dbReference>
<dbReference type="OrthoDB" id="6182349at2"/>
<evidence type="ECO:0000259" key="3">
    <source>
        <dbReference type="PROSITE" id="PS51186"/>
    </source>
</evidence>
<reference evidence="4 5" key="1">
    <citation type="submission" date="2018-05" db="EMBL/GenBank/DDBJ databases">
        <title>Evolution of GPA BGCs.</title>
        <authorList>
            <person name="Waglechner N."/>
            <person name="Wright G.D."/>
        </authorList>
    </citation>
    <scope>NUCLEOTIDE SEQUENCE [LARGE SCALE GENOMIC DNA]</scope>
    <source>
        <strain evidence="4 5">A82846</strain>
    </source>
</reference>
<dbReference type="CDD" id="cd04301">
    <property type="entry name" value="NAT_SF"/>
    <property type="match status" value="1"/>
</dbReference>
<dbReference type="InterPro" id="IPR016890">
    <property type="entry name" value="UCP028520"/>
</dbReference>
<evidence type="ECO:0000256" key="1">
    <source>
        <dbReference type="ARBA" id="ARBA00022679"/>
    </source>
</evidence>
<dbReference type="AlphaFoldDB" id="A0A428YP80"/>
<sequence>MESVLLKPTDAGMILAMNNAAVPNVNEATEAELAALIEMSELTVALTDGETVLGFVLTLPPGVDYASENYRFFSERYDRFIYVDRIVVAEEARNRGIGVQLYDIVSEYAKEHDAPRVLCEVNLEPPNPGSLRFHKRIGFVEVGQQRTKGGTYLVSLLAKEL</sequence>
<protein>
    <submittedName>
        <fullName evidence="4">GNAT family N-acetyltransferase</fullName>
    </submittedName>
</protein>
<gene>
    <name evidence="4" type="ORF">DMH04_45230</name>
</gene>
<proteinExistence type="predicted"/>
<dbReference type="Gene3D" id="3.40.630.30">
    <property type="match status" value="1"/>
</dbReference>
<name>A0A428YP80_KIBAR</name>
<dbReference type="InterPro" id="IPR016181">
    <property type="entry name" value="Acyl_CoA_acyltransferase"/>
</dbReference>
<dbReference type="PIRSF" id="PIRSF028520">
    <property type="entry name" value="UCP028520"/>
    <property type="match status" value="1"/>
</dbReference>
<dbReference type="PROSITE" id="PS51186">
    <property type="entry name" value="GNAT"/>
    <property type="match status" value="1"/>
</dbReference>
<dbReference type="PANTHER" id="PTHR43877">
    <property type="entry name" value="AMINOALKYLPHOSPHONATE N-ACETYLTRANSFERASE-RELATED-RELATED"/>
    <property type="match status" value="1"/>
</dbReference>
<dbReference type="RefSeq" id="WP_051795652.1">
    <property type="nucleotide sequence ID" value="NZ_QHKI01000068.1"/>
</dbReference>